<accession>A0A4Q9FH65</accession>
<dbReference type="InterPro" id="IPR021255">
    <property type="entry name" value="DUF2807"/>
</dbReference>
<gene>
    <name evidence="2" type="ORF">EYD45_01780</name>
</gene>
<dbReference type="Gene3D" id="2.160.20.120">
    <property type="match status" value="1"/>
</dbReference>
<dbReference type="AlphaFoldDB" id="A0A4Q9FH65"/>
<keyword evidence="3" id="KW-1185">Reference proteome</keyword>
<dbReference type="EMBL" id="SIRT01000001">
    <property type="protein sequence ID" value="TBN06639.1"/>
    <property type="molecule type" value="Genomic_DNA"/>
</dbReference>
<comment type="caution">
    <text evidence="2">The sequence shown here is derived from an EMBL/GenBank/DDBJ whole genome shotgun (WGS) entry which is preliminary data.</text>
</comment>
<feature type="domain" description="Putative auto-transporter adhesin head GIN" evidence="1">
    <location>
        <begin position="120"/>
        <end position="193"/>
    </location>
</feature>
<evidence type="ECO:0000259" key="1">
    <source>
        <dbReference type="Pfam" id="PF10988"/>
    </source>
</evidence>
<dbReference type="RefSeq" id="WP_130962626.1">
    <property type="nucleotide sequence ID" value="NZ_SIRT01000001.1"/>
</dbReference>
<protein>
    <recommendedName>
        <fullName evidence="1">Putative auto-transporter adhesin head GIN domain-containing protein</fullName>
    </recommendedName>
</protein>
<dbReference type="OrthoDB" id="1199610at2"/>
<dbReference type="Proteomes" id="UP000291142">
    <property type="component" value="Unassembled WGS sequence"/>
</dbReference>
<sequence>MKNIIILLICIISFTVQAQIKGNKQIETRTFNFDGVTDIKIDLYAKITIDLSAKAGLSITTDSNLFDYIDKDINNGKIHFNQIKWIQPSQDIIITIGAPRLKKVFHDTHDITRIINVNNEALNVTAPIGEISIEGKTKELRLGSEQSKIDAIKIVAEKVFVNLWSRGTVKVFPTKYLWAKVSENGNLEYVNEPDSKTIKSYKNHTAPSDFTNLENPKFINFKIKNNSMNKNQFFVVGPKPDGTSFSYGFPMMPQATRKEYWTTGTKVYKVNKLGFRKLLVTITGDDENKTVKLF</sequence>
<evidence type="ECO:0000313" key="2">
    <source>
        <dbReference type="EMBL" id="TBN06639.1"/>
    </source>
</evidence>
<organism evidence="2 3">
    <name type="scientific">Hyunsoonleella flava</name>
    <dbReference type="NCBI Taxonomy" id="2527939"/>
    <lineage>
        <taxon>Bacteria</taxon>
        <taxon>Pseudomonadati</taxon>
        <taxon>Bacteroidota</taxon>
        <taxon>Flavobacteriia</taxon>
        <taxon>Flavobacteriales</taxon>
        <taxon>Flavobacteriaceae</taxon>
    </lineage>
</organism>
<proteinExistence type="predicted"/>
<reference evidence="2 3" key="1">
    <citation type="submission" date="2019-02" db="EMBL/GenBank/DDBJ databases">
        <title>Hyunsoonleella sp., isolated from marine sediment.</title>
        <authorList>
            <person name="Liu B.-T."/>
        </authorList>
    </citation>
    <scope>NUCLEOTIDE SEQUENCE [LARGE SCALE GENOMIC DNA]</scope>
    <source>
        <strain evidence="2 3">T58</strain>
    </source>
</reference>
<evidence type="ECO:0000313" key="3">
    <source>
        <dbReference type="Proteomes" id="UP000291142"/>
    </source>
</evidence>
<dbReference type="Pfam" id="PF10988">
    <property type="entry name" value="DUF2807"/>
    <property type="match status" value="1"/>
</dbReference>
<name>A0A4Q9FH65_9FLAO</name>